<evidence type="ECO:0000313" key="3">
    <source>
        <dbReference type="Proteomes" id="UP000646365"/>
    </source>
</evidence>
<protein>
    <submittedName>
        <fullName evidence="2">Uncharacterized protein</fullName>
    </submittedName>
</protein>
<feature type="compositionally biased region" description="Polar residues" evidence="1">
    <location>
        <begin position="13"/>
        <end position="22"/>
    </location>
</feature>
<dbReference type="Proteomes" id="UP000646365">
    <property type="component" value="Unassembled WGS sequence"/>
</dbReference>
<feature type="region of interest" description="Disordered" evidence="1">
    <location>
        <begin position="1"/>
        <end position="51"/>
    </location>
</feature>
<evidence type="ECO:0000256" key="1">
    <source>
        <dbReference type="SAM" id="MobiDB-lite"/>
    </source>
</evidence>
<gene>
    <name evidence="2" type="ORF">GCM10011611_42130</name>
</gene>
<reference evidence="2" key="1">
    <citation type="journal article" date="2014" name="Int. J. Syst. Evol. Microbiol.">
        <title>Complete genome sequence of Corynebacterium casei LMG S-19264T (=DSM 44701T), isolated from a smear-ripened cheese.</title>
        <authorList>
            <consortium name="US DOE Joint Genome Institute (JGI-PGF)"/>
            <person name="Walter F."/>
            <person name="Albersmeier A."/>
            <person name="Kalinowski J."/>
            <person name="Ruckert C."/>
        </authorList>
    </citation>
    <scope>NUCLEOTIDE SEQUENCE</scope>
    <source>
        <strain evidence="2">CGMCC 1.15725</strain>
    </source>
</reference>
<reference evidence="2" key="2">
    <citation type="submission" date="2020-09" db="EMBL/GenBank/DDBJ databases">
        <authorList>
            <person name="Sun Q."/>
            <person name="Zhou Y."/>
        </authorList>
    </citation>
    <scope>NUCLEOTIDE SEQUENCE</scope>
    <source>
        <strain evidence="2">CGMCC 1.15725</strain>
    </source>
</reference>
<evidence type="ECO:0000313" key="2">
    <source>
        <dbReference type="EMBL" id="GGF31554.1"/>
    </source>
</evidence>
<keyword evidence="3" id="KW-1185">Reference proteome</keyword>
<sequence>MPRTVVCTDGPQAKQQQKGSNNAEEKSEPVLPARTAASSAEAGQKSSSAEQSKDRNAIDVFLAWILDAKSTDVAIMIFTGILAWRTHGLFVETGALRAAATEQSRLLTRSIDETAKTADAALEANILARDIFSAENRPWISIELTPADDFRVDANGALIASVNLIFKNHGKTPATGIFFKMKIINDEIGLIDKTHNEMVNDLSKYTGRNNNGFSIFPGGILEEYREFVFFRSGAKPSGNLDWDEYIKAHLVGCIDYAFPFGGQGRTKFCFSLAKKLKAI</sequence>
<dbReference type="EMBL" id="BMJQ01000011">
    <property type="protein sequence ID" value="GGF31554.1"/>
    <property type="molecule type" value="Genomic_DNA"/>
</dbReference>
<dbReference type="AlphaFoldDB" id="A0A8J2YWA9"/>
<proteinExistence type="predicted"/>
<comment type="caution">
    <text evidence="2">The sequence shown here is derived from an EMBL/GenBank/DDBJ whole genome shotgun (WGS) entry which is preliminary data.</text>
</comment>
<organism evidence="2 3">
    <name type="scientific">Aliidongia dinghuensis</name>
    <dbReference type="NCBI Taxonomy" id="1867774"/>
    <lineage>
        <taxon>Bacteria</taxon>
        <taxon>Pseudomonadati</taxon>
        <taxon>Pseudomonadota</taxon>
        <taxon>Alphaproteobacteria</taxon>
        <taxon>Rhodospirillales</taxon>
        <taxon>Dongiaceae</taxon>
        <taxon>Aliidongia</taxon>
    </lineage>
</organism>
<name>A0A8J2YWA9_9PROT</name>
<accession>A0A8J2YWA9</accession>